<dbReference type="RefSeq" id="XP_021795951.2">
    <property type="nucleotide sequence ID" value="XM_021940259.2"/>
</dbReference>
<evidence type="ECO:0000259" key="2">
    <source>
        <dbReference type="Pfam" id="PF15749"/>
    </source>
</evidence>
<feature type="region of interest" description="Disordered" evidence="1">
    <location>
        <begin position="173"/>
        <end position="228"/>
    </location>
</feature>
<keyword evidence="4" id="KW-1185">Reference proteome</keyword>
<reference evidence="3 4" key="1">
    <citation type="submission" date="2012-03" db="EMBL/GenBank/DDBJ databases">
        <title>Whole Genome Assembly of Papio anubis.</title>
        <authorList>
            <person name="Liu Y.L."/>
            <person name="Abraham K.A."/>
            <person name="Akbar H.A."/>
            <person name="Ali S.A."/>
            <person name="Anosike U.A."/>
            <person name="Aqrawi P.A."/>
            <person name="Arias F.A."/>
            <person name="Attaway T.A."/>
            <person name="Awwad R.A."/>
            <person name="Babu C.B."/>
            <person name="Bandaranaike D.B."/>
            <person name="Battles P.B."/>
            <person name="Bell A.B."/>
            <person name="Beltran B.B."/>
            <person name="Berhane-Mersha D.B."/>
            <person name="Bess C.B."/>
            <person name="Bickham C.B."/>
            <person name="Bolden T.B."/>
            <person name="Carter K.C."/>
            <person name="Chau D.C."/>
            <person name="Chavez A.C."/>
            <person name="Clerc-Blankenburg K.C."/>
            <person name="Coyle M.C."/>
            <person name="Dao M.D."/>
            <person name="Davila M.L.D."/>
            <person name="Davy-Carroll L.D."/>
            <person name="Denson S.D."/>
            <person name="Dinh H.D."/>
            <person name="Fernandez S.F."/>
            <person name="Fernando P.F."/>
            <person name="Forbes L.F."/>
            <person name="Francis C.F."/>
            <person name="Francisco L.F."/>
            <person name="Fu Q.F."/>
            <person name="Garcia-Iii R.G."/>
            <person name="Garrett T.G."/>
            <person name="Gross S.G."/>
            <person name="Gubbala S.G."/>
            <person name="Hirani K.H."/>
            <person name="Hogues M.H."/>
            <person name="Hollins B.H."/>
            <person name="Jackson L.J."/>
            <person name="Javaid M.J."/>
            <person name="Jhangiani S.J."/>
            <person name="Johnson A.J."/>
            <person name="Johnson B.J."/>
            <person name="Jones J.J."/>
            <person name="Joshi V.J."/>
            <person name="Kalu J.K."/>
            <person name="Khan N.K."/>
            <person name="Korchina V.K."/>
            <person name="Kovar C.K."/>
            <person name="Lago L.L."/>
            <person name="Lara F.L."/>
            <person name="Le T.-K.L."/>
            <person name="Lee S.L."/>
            <person name="Legall-Iii F.L."/>
            <person name="Lemon S.L."/>
            <person name="Liu J.L."/>
            <person name="Liu Y.-S.L."/>
            <person name="Liyanage D.L."/>
            <person name="Lopez J.L."/>
            <person name="Lorensuhewa L.L."/>
            <person name="Mata R.M."/>
            <person name="Mathew T.M."/>
            <person name="Mercado C.M."/>
            <person name="Mercado I.M."/>
            <person name="Morales K.M."/>
            <person name="Morgan M.M."/>
            <person name="Munidasa M.M."/>
            <person name="Ngo D.N."/>
            <person name="Nguyen L.N."/>
            <person name="Nguyen T.N."/>
            <person name="Nguyen N.N."/>
            <person name="Obregon M.O."/>
            <person name="Okwuonu G.O."/>
            <person name="Ongeri F.O."/>
            <person name="Onwere C.O."/>
            <person name="Osifeso I.O."/>
            <person name="Parra A.P."/>
            <person name="Patil S.P."/>
            <person name="Perez A.P."/>
            <person name="Perez Y.P."/>
            <person name="Pham C.P."/>
            <person name="Pu L.-L.P."/>
            <person name="Puazo M.P."/>
            <person name="Quiroz J.Q."/>
            <person name="Rouhana J.R."/>
            <person name="Ruiz M.R."/>
            <person name="Ruiz S.-J.R."/>
            <person name="Saada N.S."/>
            <person name="Santibanez J.S."/>
            <person name="Scheel M.S."/>
            <person name="Schneider B.S."/>
            <person name="Simmons D.S."/>
            <person name="Sisson I.S."/>
            <person name="Tang L.-Y.T."/>
            <person name="Thornton R.T."/>
            <person name="Tisius J.T."/>
            <person name="Toledanes G.T."/>
            <person name="Trejos Z.T."/>
            <person name="Usmani K.U."/>
            <person name="Varghese R.V."/>
            <person name="Vattathil S.V."/>
            <person name="Vee V.V."/>
            <person name="Walker D.W."/>
            <person name="Weissenberger G.W."/>
            <person name="White C.W."/>
            <person name="Williams A.W."/>
            <person name="Woodworth J.W."/>
            <person name="Wright R.W."/>
            <person name="Zhu Y.Z."/>
            <person name="Han Y.H."/>
            <person name="Newsham I.N."/>
            <person name="Nazareth L.N."/>
            <person name="Worley K.W."/>
            <person name="Muzny D.M."/>
            <person name="Rogers J.R."/>
            <person name="Gibbs R.G."/>
        </authorList>
    </citation>
    <scope>NUCLEOTIDE SEQUENCE [LARGE SCALE GENOMIC DNA]</scope>
</reference>
<name>A0A8I5R085_PAPAN</name>
<dbReference type="OMA" id="GHQQAEN"/>
<evidence type="ECO:0000313" key="3">
    <source>
        <dbReference type="Ensembl" id="ENSPANP00000051720.1"/>
    </source>
</evidence>
<protein>
    <submittedName>
        <fullName evidence="3">MRN complex interacting protein</fullName>
    </submittedName>
</protein>
<dbReference type="GO" id="GO:0030870">
    <property type="term" value="C:Mre11 complex"/>
    <property type="evidence" value="ECO:0007669"/>
    <property type="project" value="Ensembl"/>
</dbReference>
<dbReference type="GeneID" id="101019633"/>
<feature type="region of interest" description="Disordered" evidence="1">
    <location>
        <begin position="128"/>
        <end position="156"/>
    </location>
</feature>
<dbReference type="GeneTree" id="ENSGT00390000006124"/>
<dbReference type="InterPro" id="IPR032739">
    <property type="entry name" value="MRNIP"/>
</dbReference>
<dbReference type="Ensembl" id="ENSPANT00000076906.1">
    <property type="protein sequence ID" value="ENSPANP00000051720.1"/>
    <property type="gene ID" value="ENSPANG00000002750.3"/>
</dbReference>
<dbReference type="GO" id="GO:0010212">
    <property type="term" value="P:response to ionizing radiation"/>
    <property type="evidence" value="ECO:0007669"/>
    <property type="project" value="Ensembl"/>
</dbReference>
<evidence type="ECO:0000256" key="1">
    <source>
        <dbReference type="SAM" id="MobiDB-lite"/>
    </source>
</evidence>
<dbReference type="InterPro" id="IPR049472">
    <property type="entry name" value="MRNIP_N"/>
</dbReference>
<dbReference type="PANTHER" id="PTHR15863:SF2">
    <property type="entry name" value="MRN COMPLEX-INTERACTING PROTEIN"/>
    <property type="match status" value="1"/>
</dbReference>
<dbReference type="GO" id="GO:1905168">
    <property type="term" value="P:positive regulation of double-strand break repair via homologous recombination"/>
    <property type="evidence" value="ECO:0007669"/>
    <property type="project" value="Ensembl"/>
</dbReference>
<dbReference type="CTD" id="51149"/>
<evidence type="ECO:0000313" key="4">
    <source>
        <dbReference type="Proteomes" id="UP000028761"/>
    </source>
</evidence>
<dbReference type="GO" id="GO:0007095">
    <property type="term" value="P:mitotic G2 DNA damage checkpoint signaling"/>
    <property type="evidence" value="ECO:0007669"/>
    <property type="project" value="Ensembl"/>
</dbReference>
<gene>
    <name evidence="3" type="primary">MRNIP</name>
</gene>
<accession>A0A8I5R085</accession>
<dbReference type="GO" id="GO:2001032">
    <property type="term" value="P:regulation of double-strand break repair via nonhomologous end joining"/>
    <property type="evidence" value="ECO:0007669"/>
    <property type="project" value="Ensembl"/>
</dbReference>
<dbReference type="Proteomes" id="UP000028761">
    <property type="component" value="Chromosome 5"/>
</dbReference>
<dbReference type="GO" id="GO:0005654">
    <property type="term" value="C:nucleoplasm"/>
    <property type="evidence" value="ECO:0007669"/>
    <property type="project" value="Ensembl"/>
</dbReference>
<dbReference type="PANTHER" id="PTHR15863">
    <property type="entry name" value="MRN COMPLEX-INTERACTING PROTEIN"/>
    <property type="match status" value="1"/>
</dbReference>
<proteinExistence type="predicted"/>
<dbReference type="GO" id="GO:0003682">
    <property type="term" value="F:chromatin binding"/>
    <property type="evidence" value="ECO:0007669"/>
    <property type="project" value="Ensembl"/>
</dbReference>
<feature type="domain" description="MRN complex-interacting protein N-terminal" evidence="2">
    <location>
        <begin position="9"/>
        <end position="42"/>
    </location>
</feature>
<reference evidence="3" key="2">
    <citation type="submission" date="2025-08" db="UniProtKB">
        <authorList>
            <consortium name="Ensembl"/>
        </authorList>
    </citation>
    <scope>IDENTIFICATION</scope>
</reference>
<feature type="region of interest" description="Disordered" evidence="1">
    <location>
        <begin position="254"/>
        <end position="377"/>
    </location>
</feature>
<feature type="compositionally biased region" description="Polar residues" evidence="1">
    <location>
        <begin position="138"/>
        <end position="155"/>
    </location>
</feature>
<sequence>MAPPQPCRVLRCCSCRLFQAHQVKKSVKWTCKACGEKQSFLRSTESHSCRLEELSPSYKFLGEAIWLAQADSDVHLWSSQLGLGLSREGLAYQAYGEGSGADCRRHVQKLNLLQGQVSELPLRSLEETVSAGEEENVGHQQAGNVKQQEKSQPSESRWLKYLERDSQELELEGRGVCFSKQPSSKTEEPGPRLSQDLPRKRKWSQSTVQPPCSLGIQDSGGSEVAWEPQKGQAGLTWKVKQGSSLCLRENAADCGAREPRGPGKELWSPAQQVTATSSKWAQFVLSPRNSSHVDREQPTPLQRDPGPASPAQAKQGTPGTPRAQASREGLSRPTDAAQLPRATHPTTSGPERPCGKTSWDARTPWAEGGPLVQETQNPRLPRLCDLFTTGEDFDDDL</sequence>
<reference evidence="3" key="3">
    <citation type="submission" date="2025-09" db="UniProtKB">
        <authorList>
            <consortium name="Ensembl"/>
        </authorList>
    </citation>
    <scope>IDENTIFICATION</scope>
</reference>
<dbReference type="Pfam" id="PF15749">
    <property type="entry name" value="MRNIP"/>
    <property type="match status" value="2"/>
</dbReference>
<feature type="domain" description="MRN complex-interacting protein N-terminal" evidence="2">
    <location>
        <begin position="93"/>
        <end position="161"/>
    </location>
</feature>
<dbReference type="GO" id="GO:0071168">
    <property type="term" value="P:protein localization to chromatin"/>
    <property type="evidence" value="ECO:0007669"/>
    <property type="project" value="Ensembl"/>
</dbReference>
<feature type="compositionally biased region" description="Polar residues" evidence="1">
    <location>
        <begin position="269"/>
        <end position="280"/>
    </location>
</feature>
<dbReference type="AlphaFoldDB" id="A0A8I5R085"/>
<organism evidence="3 4">
    <name type="scientific">Papio anubis</name>
    <name type="common">Olive baboon</name>
    <dbReference type="NCBI Taxonomy" id="9555"/>
    <lineage>
        <taxon>Eukaryota</taxon>
        <taxon>Metazoa</taxon>
        <taxon>Chordata</taxon>
        <taxon>Craniata</taxon>
        <taxon>Vertebrata</taxon>
        <taxon>Euteleostomi</taxon>
        <taxon>Mammalia</taxon>
        <taxon>Eutheria</taxon>
        <taxon>Euarchontoglires</taxon>
        <taxon>Primates</taxon>
        <taxon>Haplorrhini</taxon>
        <taxon>Catarrhini</taxon>
        <taxon>Cercopithecidae</taxon>
        <taxon>Cercopithecinae</taxon>
        <taxon>Papio</taxon>
    </lineage>
</organism>